<evidence type="ECO:0000256" key="4">
    <source>
        <dbReference type="HAMAP-Rule" id="MF_00528"/>
    </source>
</evidence>
<dbReference type="Pfam" id="PF02545">
    <property type="entry name" value="Maf"/>
    <property type="match status" value="1"/>
</dbReference>
<dbReference type="SUPFAM" id="SSF52972">
    <property type="entry name" value="ITPase-like"/>
    <property type="match status" value="1"/>
</dbReference>
<dbReference type="Proteomes" id="UP001204439">
    <property type="component" value="Unassembled WGS sequence"/>
</dbReference>
<proteinExistence type="inferred from homology"/>
<dbReference type="RefSeq" id="WP_063970760.1">
    <property type="nucleotide sequence ID" value="NZ_JAMXLT020000051.1"/>
</dbReference>
<evidence type="ECO:0000256" key="1">
    <source>
        <dbReference type="ARBA" id="ARBA00001968"/>
    </source>
</evidence>
<comment type="caution">
    <text evidence="4">Lacks conserved residue(s) required for the propagation of feature annotation.</text>
</comment>
<protein>
    <recommendedName>
        <fullName evidence="4">dTTP/UTP pyrophosphatase</fullName>
        <shortName evidence="4">dTTPase/UTPase</shortName>
        <ecNumber evidence="4">3.6.1.9</ecNumber>
    </recommendedName>
    <alternativeName>
        <fullName evidence="4">Nucleoside triphosphate pyrophosphatase</fullName>
    </alternativeName>
    <alternativeName>
        <fullName evidence="4">Nucleotide pyrophosphatase</fullName>
        <shortName evidence="4">Nucleotide PPase</shortName>
    </alternativeName>
</protein>
<comment type="function">
    <text evidence="4">Nucleoside triphosphate pyrophosphatase that hydrolyzes dTTP and UTP. May have a dual role in cell division arrest and in preventing the incorporation of modified nucleotides into cellular nucleic acids.</text>
</comment>
<keyword evidence="6" id="KW-1185">Reference proteome</keyword>
<dbReference type="InterPro" id="IPR029001">
    <property type="entry name" value="ITPase-like_fam"/>
</dbReference>
<evidence type="ECO:0000256" key="2">
    <source>
        <dbReference type="ARBA" id="ARBA00022801"/>
    </source>
</evidence>
<reference evidence="5 6" key="1">
    <citation type="submission" date="2023-11" db="EMBL/GenBank/DDBJ databases">
        <title>First isolation, identification, and characterization of non-pathogenic Epilithonimonas ginsengisoli isolated from diseased farmed rainbow trout (Oncorhynchus mykiss) in Chile.</title>
        <authorList>
            <person name="Miranda C.D."/>
            <person name="Irgang R."/>
            <person name="Concha C."/>
            <person name="Rojas R."/>
            <person name="Avendano R."/>
        </authorList>
    </citation>
    <scope>NUCLEOTIDE SEQUENCE [LARGE SCALE GENOMIC DNA]</scope>
    <source>
        <strain evidence="5 6">FP99</strain>
    </source>
</reference>
<accession>A0ABU4JMJ5</accession>
<evidence type="ECO:0000256" key="3">
    <source>
        <dbReference type="ARBA" id="ARBA00023080"/>
    </source>
</evidence>
<comment type="catalytic activity">
    <reaction evidence="4">
        <text>dTTP + H2O = dTMP + diphosphate + H(+)</text>
        <dbReference type="Rhea" id="RHEA:28534"/>
        <dbReference type="ChEBI" id="CHEBI:15377"/>
        <dbReference type="ChEBI" id="CHEBI:15378"/>
        <dbReference type="ChEBI" id="CHEBI:33019"/>
        <dbReference type="ChEBI" id="CHEBI:37568"/>
        <dbReference type="ChEBI" id="CHEBI:63528"/>
        <dbReference type="EC" id="3.6.1.9"/>
    </reaction>
</comment>
<keyword evidence="4" id="KW-0963">Cytoplasm</keyword>
<keyword evidence="2 4" id="KW-0378">Hydrolase</keyword>
<feature type="site" description="Important for substrate specificity" evidence="4">
    <location>
        <position position="11"/>
    </location>
</feature>
<keyword evidence="3 4" id="KW-0546">Nucleotide metabolism</keyword>
<dbReference type="InterPro" id="IPR003697">
    <property type="entry name" value="Maf-like"/>
</dbReference>
<feature type="active site" description="Proton acceptor" evidence="4">
    <location>
        <position position="67"/>
    </location>
</feature>
<comment type="similarity">
    <text evidence="4">Belongs to the Maf family. YhdE subfamily.</text>
</comment>
<dbReference type="PIRSF" id="PIRSF006305">
    <property type="entry name" value="Maf"/>
    <property type="match status" value="1"/>
</dbReference>
<dbReference type="HAMAP" id="MF_00528">
    <property type="entry name" value="Maf"/>
    <property type="match status" value="1"/>
</dbReference>
<comment type="cofactor">
    <cofactor evidence="1 4">
        <name>a divalent metal cation</name>
        <dbReference type="ChEBI" id="CHEBI:60240"/>
    </cofactor>
</comment>
<dbReference type="PANTHER" id="PTHR43213:SF5">
    <property type="entry name" value="BIFUNCTIONAL DTTP_UTP PYROPHOSPHATASE_METHYLTRANSFERASE PROTEIN-RELATED"/>
    <property type="match status" value="1"/>
</dbReference>
<name>A0ABU4JMJ5_9FLAO</name>
<dbReference type="Gene3D" id="3.90.950.10">
    <property type="match status" value="1"/>
</dbReference>
<dbReference type="EC" id="3.6.1.9" evidence="4"/>
<gene>
    <name evidence="5" type="ORF">NG800_018510</name>
</gene>
<feature type="site" description="Important for substrate specificity" evidence="4">
    <location>
        <position position="68"/>
    </location>
</feature>
<comment type="catalytic activity">
    <reaction evidence="4">
        <text>UTP + H2O = UMP + diphosphate + H(+)</text>
        <dbReference type="Rhea" id="RHEA:29395"/>
        <dbReference type="ChEBI" id="CHEBI:15377"/>
        <dbReference type="ChEBI" id="CHEBI:15378"/>
        <dbReference type="ChEBI" id="CHEBI:33019"/>
        <dbReference type="ChEBI" id="CHEBI:46398"/>
        <dbReference type="ChEBI" id="CHEBI:57865"/>
        <dbReference type="EC" id="3.6.1.9"/>
    </reaction>
</comment>
<dbReference type="PANTHER" id="PTHR43213">
    <property type="entry name" value="BIFUNCTIONAL DTTP/UTP PYROPHOSPHATASE/METHYLTRANSFERASE PROTEIN-RELATED"/>
    <property type="match status" value="1"/>
</dbReference>
<evidence type="ECO:0000313" key="5">
    <source>
        <dbReference type="EMBL" id="MDW8550926.1"/>
    </source>
</evidence>
<dbReference type="CDD" id="cd00555">
    <property type="entry name" value="Maf"/>
    <property type="match status" value="1"/>
</dbReference>
<evidence type="ECO:0000313" key="6">
    <source>
        <dbReference type="Proteomes" id="UP001204439"/>
    </source>
</evidence>
<comment type="subcellular location">
    <subcellularLocation>
        <location evidence="4">Cytoplasm</location>
    </subcellularLocation>
</comment>
<feature type="site" description="Important for substrate specificity" evidence="4">
    <location>
        <position position="150"/>
    </location>
</feature>
<dbReference type="EMBL" id="JAMXLT020000051">
    <property type="protein sequence ID" value="MDW8550926.1"/>
    <property type="molecule type" value="Genomic_DNA"/>
</dbReference>
<dbReference type="NCBIfam" id="TIGR00172">
    <property type="entry name" value="maf"/>
    <property type="match status" value="1"/>
</dbReference>
<comment type="caution">
    <text evidence="5">The sequence shown here is derived from an EMBL/GenBank/DDBJ whole genome shotgun (WGS) entry which is preliminary data.</text>
</comment>
<sequence length="195" mass="22246">MKLLLASQSPRRKELLTQLGYTFETVSIDVDESYPSDLLPENIAEYVSNKKAAAFKVNSDEILLTSDTIVALDQKILLKPKNAEEAFEMLKDLSGKKHQVYTAFTIKTEKSEISKTSKTDVEFSEISEDEINFYIENFKPFDKAGSYGIQEWLGMAKIKNISGSFYSVMGFPVDLVYEELKKMNHFPKNFQNKVL</sequence>
<organism evidence="5 6">
    <name type="scientific">Epilithonimonas ginsengisoli</name>
    <dbReference type="NCBI Taxonomy" id="1245592"/>
    <lineage>
        <taxon>Bacteria</taxon>
        <taxon>Pseudomonadati</taxon>
        <taxon>Bacteroidota</taxon>
        <taxon>Flavobacteriia</taxon>
        <taxon>Flavobacteriales</taxon>
        <taxon>Weeksellaceae</taxon>
        <taxon>Chryseobacterium group</taxon>
        <taxon>Epilithonimonas</taxon>
    </lineage>
</organism>